<dbReference type="GO" id="GO:0000976">
    <property type="term" value="F:transcription cis-regulatory region binding"/>
    <property type="evidence" value="ECO:0007669"/>
    <property type="project" value="TreeGrafter"/>
</dbReference>
<evidence type="ECO:0000256" key="2">
    <source>
        <dbReference type="ARBA" id="ARBA00023026"/>
    </source>
</evidence>
<dbReference type="GeneID" id="73468557"/>
<dbReference type="GO" id="GO:0007618">
    <property type="term" value="P:mating"/>
    <property type="evidence" value="ECO:0007669"/>
    <property type="project" value="UniProtKB-ARBA"/>
</dbReference>
<dbReference type="PANTHER" id="PTHR37534">
    <property type="entry name" value="TRANSCRIPTIONAL ACTIVATOR PROTEIN UGA3"/>
    <property type="match status" value="1"/>
</dbReference>
<dbReference type="GO" id="GO:1900239">
    <property type="term" value="P:regulation of phenotypic switching"/>
    <property type="evidence" value="ECO:0007669"/>
    <property type="project" value="UniProtKB-ARBA"/>
</dbReference>
<evidence type="ECO:0000256" key="3">
    <source>
        <dbReference type="ARBA" id="ARBA00023242"/>
    </source>
</evidence>
<keyword evidence="3" id="KW-0539">Nucleus</keyword>
<dbReference type="OrthoDB" id="416217at2759"/>
<dbReference type="RefSeq" id="XP_049264963.1">
    <property type="nucleotide sequence ID" value="XM_049405434.1"/>
</dbReference>
<dbReference type="GO" id="GO:0000981">
    <property type="term" value="F:DNA-binding transcription factor activity, RNA polymerase II-specific"/>
    <property type="evidence" value="ECO:0007669"/>
    <property type="project" value="InterPro"/>
</dbReference>
<evidence type="ECO:0000313" key="5">
    <source>
        <dbReference type="EMBL" id="KAG7664731.1"/>
    </source>
</evidence>
<sequence>MPKKRSTGTAKRSRTRSGCVTCRDRHIKCDEQQPVCRNCIKSKRKCYRGIRLNFTQYSLYDPDENSRSRRRPPIRQEYRILDQSITIASLYDNGKRGYLPFLHLHSPEDLRESDLQFQQDIYSALPSGSTSNYGGEESTTDQPPKLVKVRTSSKVPLNVSSISENYEISNQLLNESYFKNQFIQQGQNTNQPQQFPVQDQLLYPQSIPSYFYSQPDNPVYRSVQQLPQPQIPLSDRVSGGHFGYVNTQMQPRFEYENLIQSRTIPTNVDANVYIHLIENEKYYWLLDLLNDLNIWKSIVPSICIKSAETDSFLLDCLLHCSLQNETSLDKLLHQQLEKWNSCRALYPIDAQNSIVFESLLVSVTLIMLGIYLKSIGTRLTEFQKIVLDNQLKLFNKVMVKIEEYLKSKRSKSVVLISCVHSIIMIKYFIIKIFRLDYGVRVTERTVDVTEEIIYPENSSLLSSNDPFSSHGSELSSLVGLTSFEIANLNHSFKSIDFGQLKYKSMSNDTKSDASEFRDILWYLIKLNYVITNSDLANQFGIDYNYIYKDQDDLSTSESSLSAMQDGSQFTPIRQQHTSRLPPTNNSQTACYLLREFIHKLLNMGNPDIIRDANYKIESLFQTIDGSFNDAEVKVQWRKHFDWVLRYINPNVSE</sequence>
<dbReference type="AlphaFoldDB" id="A0A8J5QHF3"/>
<dbReference type="GO" id="GO:0005634">
    <property type="term" value="C:nucleus"/>
    <property type="evidence" value="ECO:0007669"/>
    <property type="project" value="TreeGrafter"/>
</dbReference>
<accession>A0A8J5QHF3</accession>
<dbReference type="GO" id="GO:0045944">
    <property type="term" value="P:positive regulation of transcription by RNA polymerase II"/>
    <property type="evidence" value="ECO:0007669"/>
    <property type="project" value="TreeGrafter"/>
</dbReference>
<proteinExistence type="predicted"/>
<gene>
    <name evidence="5" type="ORF">J8A68_001756</name>
</gene>
<dbReference type="SMART" id="SM00066">
    <property type="entry name" value="GAL4"/>
    <property type="match status" value="1"/>
</dbReference>
<protein>
    <recommendedName>
        <fullName evidence="4">Zn(2)-C6 fungal-type domain-containing protein</fullName>
    </recommendedName>
</protein>
<evidence type="ECO:0000256" key="1">
    <source>
        <dbReference type="ARBA" id="ARBA00022833"/>
    </source>
</evidence>
<keyword evidence="2" id="KW-0843">Virulence</keyword>
<dbReference type="InterPro" id="IPR001138">
    <property type="entry name" value="Zn2Cys6_DnaBD"/>
</dbReference>
<dbReference type="PANTHER" id="PTHR37534:SF2">
    <property type="entry name" value="N-ACETYLTRANSFERASE DOMAIN-CONTAINING PROTEIN"/>
    <property type="match status" value="1"/>
</dbReference>
<evidence type="ECO:0000313" key="6">
    <source>
        <dbReference type="Proteomes" id="UP000694255"/>
    </source>
</evidence>
<dbReference type="FunFam" id="4.10.240.10:FF:000075">
    <property type="entry name" value="Transcriptional regulatory protein moc3"/>
    <property type="match status" value="1"/>
</dbReference>
<keyword evidence="1" id="KW-0862">Zinc</keyword>
<dbReference type="EMBL" id="JAGSYN010000066">
    <property type="protein sequence ID" value="KAG7664731.1"/>
    <property type="molecule type" value="Genomic_DNA"/>
</dbReference>
<name>A0A8J5QHF3_9ASCO</name>
<evidence type="ECO:0000259" key="4">
    <source>
        <dbReference type="PROSITE" id="PS50048"/>
    </source>
</evidence>
<dbReference type="PROSITE" id="PS50048">
    <property type="entry name" value="ZN2_CY6_FUNGAL_2"/>
    <property type="match status" value="1"/>
</dbReference>
<dbReference type="CDD" id="cd00067">
    <property type="entry name" value="GAL4"/>
    <property type="match status" value="1"/>
</dbReference>
<dbReference type="PROSITE" id="PS00463">
    <property type="entry name" value="ZN2_CY6_FUNGAL_1"/>
    <property type="match status" value="1"/>
</dbReference>
<dbReference type="Pfam" id="PF00172">
    <property type="entry name" value="Zn_clus"/>
    <property type="match status" value="1"/>
</dbReference>
<feature type="domain" description="Zn(2)-C6 fungal-type" evidence="4">
    <location>
        <begin position="18"/>
        <end position="46"/>
    </location>
</feature>
<dbReference type="GO" id="GO:0044403">
    <property type="term" value="P:biological process involved in symbiotic interaction"/>
    <property type="evidence" value="ECO:0007669"/>
    <property type="project" value="UniProtKB-ARBA"/>
</dbReference>
<dbReference type="Proteomes" id="UP000694255">
    <property type="component" value="Unassembled WGS sequence"/>
</dbReference>
<dbReference type="GO" id="GO:1900428">
    <property type="term" value="P:regulation of filamentous growth of a population of unicellular organisms"/>
    <property type="evidence" value="ECO:0007669"/>
    <property type="project" value="UniProtKB-ARBA"/>
</dbReference>
<organism evidence="5 6">
    <name type="scientific">[Candida] subhashii</name>
    <dbReference type="NCBI Taxonomy" id="561895"/>
    <lineage>
        <taxon>Eukaryota</taxon>
        <taxon>Fungi</taxon>
        <taxon>Dikarya</taxon>
        <taxon>Ascomycota</taxon>
        <taxon>Saccharomycotina</taxon>
        <taxon>Pichiomycetes</taxon>
        <taxon>Debaryomycetaceae</taxon>
        <taxon>Spathaspora</taxon>
    </lineage>
</organism>
<dbReference type="GO" id="GO:0008270">
    <property type="term" value="F:zinc ion binding"/>
    <property type="evidence" value="ECO:0007669"/>
    <property type="project" value="InterPro"/>
</dbReference>
<keyword evidence="6" id="KW-1185">Reference proteome</keyword>
<dbReference type="GO" id="GO:0070783">
    <property type="term" value="P:growth of unicellular organism as a thread of attached cells"/>
    <property type="evidence" value="ECO:0007669"/>
    <property type="project" value="UniProtKB-ARBA"/>
</dbReference>
<reference evidence="5 6" key="1">
    <citation type="journal article" date="2021" name="DNA Res.">
        <title>Genome analysis of Candida subhashii reveals its hybrid nature and dual mitochondrial genome conformations.</title>
        <authorList>
            <person name="Mixao V."/>
            <person name="Hegedusova E."/>
            <person name="Saus E."/>
            <person name="Pryszcz L.P."/>
            <person name="Cillingova A."/>
            <person name="Nosek J."/>
            <person name="Gabaldon T."/>
        </authorList>
    </citation>
    <scope>NUCLEOTIDE SEQUENCE [LARGE SCALE GENOMIC DNA]</scope>
    <source>
        <strain evidence="5 6">CBS 10753</strain>
    </source>
</reference>
<comment type="caution">
    <text evidence="5">The sequence shown here is derived from an EMBL/GenBank/DDBJ whole genome shotgun (WGS) entry which is preliminary data.</text>
</comment>